<gene>
    <name evidence="1" type="ORF">LCGC14_0924500</name>
</gene>
<organism evidence="1">
    <name type="scientific">marine sediment metagenome</name>
    <dbReference type="NCBI Taxonomy" id="412755"/>
    <lineage>
        <taxon>unclassified sequences</taxon>
        <taxon>metagenomes</taxon>
        <taxon>ecological metagenomes</taxon>
    </lineage>
</organism>
<protein>
    <submittedName>
        <fullName evidence="1">Uncharacterized protein</fullName>
    </submittedName>
</protein>
<dbReference type="AlphaFoldDB" id="A0A0F9RWG0"/>
<comment type="caution">
    <text evidence="1">The sequence shown here is derived from an EMBL/GenBank/DDBJ whole genome shotgun (WGS) entry which is preliminary data.</text>
</comment>
<accession>A0A0F9RWG0</accession>
<evidence type="ECO:0000313" key="1">
    <source>
        <dbReference type="EMBL" id="KKN21533.1"/>
    </source>
</evidence>
<name>A0A0F9RWG0_9ZZZZ</name>
<sequence>MIKQLTYKEYEPIDLDRLVYMRPCENSFCISFVYAGIYRRNEGTKEWRFDSKKERNLVWDKVIHKLDELYKIHIE</sequence>
<proteinExistence type="predicted"/>
<dbReference type="EMBL" id="LAZR01003140">
    <property type="protein sequence ID" value="KKN21533.1"/>
    <property type="molecule type" value="Genomic_DNA"/>
</dbReference>
<reference evidence="1" key="1">
    <citation type="journal article" date="2015" name="Nature">
        <title>Complex archaea that bridge the gap between prokaryotes and eukaryotes.</title>
        <authorList>
            <person name="Spang A."/>
            <person name="Saw J.H."/>
            <person name="Jorgensen S.L."/>
            <person name="Zaremba-Niedzwiedzka K."/>
            <person name="Martijn J."/>
            <person name="Lind A.E."/>
            <person name="van Eijk R."/>
            <person name="Schleper C."/>
            <person name="Guy L."/>
            <person name="Ettema T.J."/>
        </authorList>
    </citation>
    <scope>NUCLEOTIDE SEQUENCE</scope>
</reference>